<keyword evidence="4" id="KW-0552">Olfaction</keyword>
<dbReference type="Pfam" id="PF02949">
    <property type="entry name" value="7tm_6"/>
    <property type="match status" value="1"/>
</dbReference>
<evidence type="ECO:0000256" key="8">
    <source>
        <dbReference type="ARBA" id="ARBA00023224"/>
    </source>
</evidence>
<dbReference type="Proteomes" id="UP000000311">
    <property type="component" value="Unassembled WGS sequence"/>
</dbReference>
<dbReference type="EMBL" id="GL444277">
    <property type="protein sequence ID" value="EFN61075.1"/>
    <property type="molecule type" value="Genomic_DNA"/>
</dbReference>
<keyword evidence="5 9" id="KW-1133">Transmembrane helix</keyword>
<keyword evidence="3 9" id="KW-0812">Transmembrane</keyword>
<evidence type="ECO:0000313" key="10">
    <source>
        <dbReference type="EMBL" id="EFN61075.1"/>
    </source>
</evidence>
<evidence type="ECO:0000256" key="6">
    <source>
        <dbReference type="ARBA" id="ARBA00023136"/>
    </source>
</evidence>
<dbReference type="InParanoid" id="E2AZU6"/>
<feature type="transmembrane region" description="Helical" evidence="9">
    <location>
        <begin position="20"/>
        <end position="41"/>
    </location>
</feature>
<keyword evidence="6 9" id="KW-0472">Membrane</keyword>
<dbReference type="OrthoDB" id="7699053at2759"/>
<keyword evidence="2" id="KW-0716">Sensory transduction</keyword>
<proteinExistence type="predicted"/>
<dbReference type="GO" id="GO:0007165">
    <property type="term" value="P:signal transduction"/>
    <property type="evidence" value="ECO:0007669"/>
    <property type="project" value="UniProtKB-KW"/>
</dbReference>
<evidence type="ECO:0000256" key="9">
    <source>
        <dbReference type="SAM" id="Phobius"/>
    </source>
</evidence>
<keyword evidence="8" id="KW-0807">Transducer</keyword>
<name>E2AZU6_CAMFO</name>
<evidence type="ECO:0000256" key="3">
    <source>
        <dbReference type="ARBA" id="ARBA00022692"/>
    </source>
</evidence>
<dbReference type="GO" id="GO:0005549">
    <property type="term" value="F:odorant binding"/>
    <property type="evidence" value="ECO:0007669"/>
    <property type="project" value="InterPro"/>
</dbReference>
<keyword evidence="11" id="KW-1185">Reference proteome</keyword>
<accession>E2AZU6</accession>
<reference evidence="10 11" key="1">
    <citation type="journal article" date="2010" name="Science">
        <title>Genomic comparison of the ants Camponotus floridanus and Harpegnathos saltator.</title>
        <authorList>
            <person name="Bonasio R."/>
            <person name="Zhang G."/>
            <person name="Ye C."/>
            <person name="Mutti N.S."/>
            <person name="Fang X."/>
            <person name="Qin N."/>
            <person name="Donahue G."/>
            <person name="Yang P."/>
            <person name="Li Q."/>
            <person name="Li C."/>
            <person name="Zhang P."/>
            <person name="Huang Z."/>
            <person name="Berger S.L."/>
            <person name="Reinberg D."/>
            <person name="Wang J."/>
            <person name="Liebig J."/>
        </authorList>
    </citation>
    <scope>NUCLEOTIDE SEQUENCE [LARGE SCALE GENOMIC DNA]</scope>
    <source>
        <strain evidence="11">C129</strain>
    </source>
</reference>
<gene>
    <name evidence="10" type="ORF">EAG_15051</name>
</gene>
<protein>
    <submittedName>
        <fullName evidence="10">Uncharacterized protein</fullName>
    </submittedName>
</protein>
<dbReference type="AlphaFoldDB" id="E2AZU6"/>
<evidence type="ECO:0000256" key="5">
    <source>
        <dbReference type="ARBA" id="ARBA00022989"/>
    </source>
</evidence>
<comment type="subcellular location">
    <subcellularLocation>
        <location evidence="1">Membrane</location>
        <topology evidence="1">Multi-pass membrane protein</topology>
    </subcellularLocation>
</comment>
<keyword evidence="7" id="KW-0675">Receptor</keyword>
<sequence>MRDKIYNSSWYKTSIKLQKLIILVMMKGLRPSFLTAGKIYIFSLESFTTVK</sequence>
<evidence type="ECO:0000256" key="1">
    <source>
        <dbReference type="ARBA" id="ARBA00004141"/>
    </source>
</evidence>
<evidence type="ECO:0000256" key="7">
    <source>
        <dbReference type="ARBA" id="ARBA00023170"/>
    </source>
</evidence>
<organism evidence="11">
    <name type="scientific">Camponotus floridanus</name>
    <name type="common">Florida carpenter ant</name>
    <dbReference type="NCBI Taxonomy" id="104421"/>
    <lineage>
        <taxon>Eukaryota</taxon>
        <taxon>Metazoa</taxon>
        <taxon>Ecdysozoa</taxon>
        <taxon>Arthropoda</taxon>
        <taxon>Hexapoda</taxon>
        <taxon>Insecta</taxon>
        <taxon>Pterygota</taxon>
        <taxon>Neoptera</taxon>
        <taxon>Endopterygota</taxon>
        <taxon>Hymenoptera</taxon>
        <taxon>Apocrita</taxon>
        <taxon>Aculeata</taxon>
        <taxon>Formicoidea</taxon>
        <taxon>Formicidae</taxon>
        <taxon>Formicinae</taxon>
        <taxon>Camponotus</taxon>
    </lineage>
</organism>
<evidence type="ECO:0000256" key="2">
    <source>
        <dbReference type="ARBA" id="ARBA00022606"/>
    </source>
</evidence>
<dbReference type="GO" id="GO:0016020">
    <property type="term" value="C:membrane"/>
    <property type="evidence" value="ECO:0007669"/>
    <property type="project" value="UniProtKB-SubCell"/>
</dbReference>
<evidence type="ECO:0000313" key="11">
    <source>
        <dbReference type="Proteomes" id="UP000000311"/>
    </source>
</evidence>
<evidence type="ECO:0000256" key="4">
    <source>
        <dbReference type="ARBA" id="ARBA00022725"/>
    </source>
</evidence>
<dbReference type="InterPro" id="IPR004117">
    <property type="entry name" value="7tm6_olfct_rcpt"/>
</dbReference>
<dbReference type="GO" id="GO:0004984">
    <property type="term" value="F:olfactory receptor activity"/>
    <property type="evidence" value="ECO:0007669"/>
    <property type="project" value="InterPro"/>
</dbReference>